<dbReference type="Proteomes" id="UP000001497">
    <property type="component" value="Chromosome"/>
</dbReference>
<dbReference type="EMBL" id="CP001792">
    <property type="protein sequence ID" value="ACX73952.1"/>
    <property type="molecule type" value="Genomic_DNA"/>
</dbReference>
<evidence type="ECO:0000313" key="1">
    <source>
        <dbReference type="EMBL" id="ACX73952.1"/>
    </source>
</evidence>
<accession>A0ABN3YUL0</accession>
<reference evidence="1" key="1">
    <citation type="submission" date="2009-10" db="EMBL/GenBank/DDBJ databases">
        <title>Complete sequence of Fibrobacter succinogenes subsp. succinogenes S85.</title>
        <authorList>
            <consortium name="US DOE Joint Genome Institute"/>
            <person name="Lucas S."/>
            <person name="Copeland A."/>
            <person name="Lapidus A."/>
            <person name="Glavina del Rio T."/>
            <person name="Tice H."/>
            <person name="Bruce D."/>
            <person name="Goodwin L."/>
            <person name="Pitluck S."/>
            <person name="Chertkov O."/>
            <person name="Detter J.C."/>
            <person name="Han C."/>
            <person name="Tapia R."/>
            <person name="Larimer F."/>
            <person name="Land M."/>
            <person name="Hauser L."/>
            <person name="Kyrpides N."/>
            <person name="Mikhailova N."/>
            <person name="Weimer P.J."/>
            <person name="Stevenson D.M."/>
            <person name="Boyum J."/>
            <person name="Brumm P.I."/>
            <person name="Mead D."/>
        </authorList>
    </citation>
    <scope>NUCLEOTIDE SEQUENCE [LARGE SCALE GENOMIC DNA]</scope>
    <source>
        <strain evidence="1">S85</strain>
    </source>
</reference>
<organism evidence="1 2">
    <name type="scientific">Fibrobacter succinogenes (strain ATCC 19169 / S85)</name>
    <dbReference type="NCBI Taxonomy" id="59374"/>
    <lineage>
        <taxon>Bacteria</taxon>
        <taxon>Pseudomonadati</taxon>
        <taxon>Fibrobacterota</taxon>
        <taxon>Fibrobacteria</taxon>
        <taxon>Fibrobacterales</taxon>
        <taxon>Fibrobacteraceae</taxon>
        <taxon>Fibrobacter</taxon>
    </lineage>
</organism>
<gene>
    <name evidence="1" type="ordered locus">Fisuc_0340</name>
</gene>
<name>A0ABN3YUL0_FIBSS</name>
<keyword evidence="2" id="KW-1185">Reference proteome</keyword>
<protein>
    <submittedName>
        <fullName evidence="1">Uncharacterized protein</fullName>
    </submittedName>
</protein>
<sequence>MEKLSLVIHNYASIAEKKQIGIDCNIDLTNFKNKGSSVGRF</sequence>
<proteinExistence type="predicted"/>
<evidence type="ECO:0000313" key="2">
    <source>
        <dbReference type="Proteomes" id="UP000001497"/>
    </source>
</evidence>